<dbReference type="SMART" id="SM00184">
    <property type="entry name" value="RING"/>
    <property type="match status" value="2"/>
</dbReference>
<keyword evidence="3" id="KW-0378">Hydrolase</keyword>
<dbReference type="OrthoDB" id="423559at2759"/>
<feature type="domain" description="Helicase C-terminal" evidence="8">
    <location>
        <begin position="1112"/>
        <end position="1265"/>
    </location>
</feature>
<dbReference type="SUPFAM" id="SSF57850">
    <property type="entry name" value="RING/U-box"/>
    <property type="match status" value="1"/>
</dbReference>
<dbReference type="Pfam" id="PF00176">
    <property type="entry name" value="SNF2-rel_dom"/>
    <property type="match status" value="1"/>
</dbReference>
<dbReference type="PROSITE" id="PS51194">
    <property type="entry name" value="HELICASE_CTER"/>
    <property type="match status" value="1"/>
</dbReference>
<sequence>MDSGIVLCEIADEILDLEDPEHPSEFCCLKRRWRIKEFLAEHADVIVIAVQKSQKARTRRLCFRAIQQDTGQWSLVLRHEQTHIRIRPIELELAEILLPLVFKDYATSLEFEVARQELEHQQPLKTYVSTKLFDALYERHRQAADPNQETALDMPQRFQSRLRKYQERTVSWMLGREQRPTELPAKYTPLQAVDGQSRVFKHNYCLQFYPYEEELPNICLPPGGILADEMGLGKTVEFLAMLLLNPRPKETYRNEYWLRLLDDLGDELPLKRKRKEGRQDFCICLRKGGARMQCSKCGRWQHKHCMGTQSTADLPHLCPECWSELAKTREILVETGATFIVSPCAIKMQWFHEMKKHISPGLKVLLYRGLHAGSWVNPLELAQYDVVLTDYSILRNEIHHTADKKSDRQMRHQQLYMRPSCPLLMVNWWRVCLDEAQMVESTTSQAAEMVRLLPAVNRWAVTGTIDDLKPLLEFVGRTEACRPPEAWQTIDKAFQLNFRPEPLLEVLELSLWRTCKSKVEHELGIPPQTQVVHRLELSNVESLYYREEHQKCHQQFLEAVAKHTRYNADNSSSSLAAISPQLLRLILKPFLRIRQTCSVPVVINSNVASNCYLNPQELLARLKSNNEIECKTELRSWASSYNGLASIHFIREDFSEAIRYYKLVLKLAEDYNQENISVDSVLQIHAIFNLLQASELAATPDQLSDQEKLNYQAQMKRLEWKYLEDNTAVLEAALNAYETKLKEVNQLEVENESNCVELLSAVVHHQPTLQNAMWNKMLEEFMRQNLAADKIRDVDSMAGLVYYVDIWYQKLNKLKNTLLLEFVYLKEVMQSAWGSVKKGDGLPQKIINFIGSVTDCHLAVILEDKPYDKPEKPKKQRHCRLCKIRDSLNQFECLLFAKELEEEALAAEGLEKPSLEICLIKAIFAFVRLKPDFSEWQLECQNQLEVLASLQSLVKCQIKYWIEVEYMVKAFDELEMCRMRILLTDDPEKQSNYRIHHCQLEEQLQFNLSNLNEAQLNFTRLCGRLKYLKHLKEDATDKPCPICQTQDDLRYVMMVCGHFVCQHCLDTMRSRLDKGEGTKCPLCRQDSPQLYYSIRRGAHKSIAGDFSTKIAYIVELVLKIREADETEKVLIFSQWQAILMQIGRALHFNGIQFRSKCTNKEFEDFKNPKNKITCLLMPISKGSKGLNLIEATHVFLVEPILNPGDELQAIGRIHRFGQTRPTKVHRFIVNSTIEENILSLITSADDTETLSTHWDLENMSLDSLKKLFILKDKE</sequence>
<dbReference type="InterPro" id="IPR001841">
    <property type="entry name" value="Znf_RING"/>
</dbReference>
<dbReference type="InterPro" id="IPR049730">
    <property type="entry name" value="SNF2/RAD54-like_C"/>
</dbReference>
<dbReference type="PANTHER" id="PTHR45865">
    <property type="entry name" value="E3 UBIQUITIN-PROTEIN LIGASE SHPRH FAMILY MEMBER"/>
    <property type="match status" value="1"/>
</dbReference>
<evidence type="ECO:0000259" key="8">
    <source>
        <dbReference type="PROSITE" id="PS51194"/>
    </source>
</evidence>
<dbReference type="InterPro" id="IPR013083">
    <property type="entry name" value="Znf_RING/FYVE/PHD"/>
</dbReference>
<feature type="repeat" description="TPR" evidence="6">
    <location>
        <begin position="638"/>
        <end position="671"/>
    </location>
</feature>
<keyword evidence="1" id="KW-0479">Metal-binding</keyword>
<dbReference type="GO" id="GO:0005524">
    <property type="term" value="F:ATP binding"/>
    <property type="evidence" value="ECO:0007669"/>
    <property type="project" value="InterPro"/>
</dbReference>
<reference evidence="10" key="1">
    <citation type="submission" date="2025-08" db="UniProtKB">
        <authorList>
            <consortium name="RefSeq"/>
        </authorList>
    </citation>
    <scope>IDENTIFICATION</scope>
    <source>
        <strain evidence="10">14028-0561.14</strain>
        <tissue evidence="10">Whole fly</tissue>
    </source>
</reference>
<dbReference type="InterPro" id="IPR014001">
    <property type="entry name" value="Helicase_ATP-bd"/>
</dbReference>
<evidence type="ECO:0000259" key="7">
    <source>
        <dbReference type="PROSITE" id="PS50089"/>
    </source>
</evidence>
<dbReference type="SUPFAM" id="SSF52540">
    <property type="entry name" value="P-loop containing nucleoside triphosphate hydrolases"/>
    <property type="match status" value="2"/>
</dbReference>
<dbReference type="Pfam" id="PF00271">
    <property type="entry name" value="Helicase_C"/>
    <property type="match status" value="1"/>
</dbReference>
<keyword evidence="9" id="KW-1185">Reference proteome</keyword>
<dbReference type="Proteomes" id="UP001652661">
    <property type="component" value="Chromosome 3L"/>
</dbReference>
<proteinExistence type="predicted"/>
<dbReference type="CDD" id="cd18070">
    <property type="entry name" value="DEXQc_SHPRH"/>
    <property type="match status" value="1"/>
</dbReference>
<evidence type="ECO:0000313" key="9">
    <source>
        <dbReference type="Proteomes" id="UP001652661"/>
    </source>
</evidence>
<evidence type="ECO:0000256" key="1">
    <source>
        <dbReference type="ARBA" id="ARBA00022723"/>
    </source>
</evidence>
<dbReference type="OMA" id="KAVFFCA"/>
<dbReference type="Gene3D" id="3.40.50.300">
    <property type="entry name" value="P-loop containing nucleotide triphosphate hydrolases"/>
    <property type="match status" value="1"/>
</dbReference>
<dbReference type="PANTHER" id="PTHR45865:SF1">
    <property type="entry name" value="E3 UBIQUITIN-PROTEIN LIGASE SHPRH"/>
    <property type="match status" value="1"/>
</dbReference>
<protein>
    <submittedName>
        <fullName evidence="10">E3 ubiquitin-protein ligase SHPRH</fullName>
    </submittedName>
</protein>
<dbReference type="InterPro" id="IPR038718">
    <property type="entry name" value="SNF2-like_sf"/>
</dbReference>
<keyword evidence="2 5" id="KW-0863">Zinc-finger</keyword>
<keyword evidence="6" id="KW-0802">TPR repeat</keyword>
<dbReference type="InterPro" id="IPR019734">
    <property type="entry name" value="TPR_rpt"/>
</dbReference>
<dbReference type="PROSITE" id="PS50089">
    <property type="entry name" value="ZF_RING_2"/>
    <property type="match status" value="1"/>
</dbReference>
<dbReference type="InterPro" id="IPR048686">
    <property type="entry name" value="SHPRH_helical_1st"/>
</dbReference>
<dbReference type="GO" id="GO:0008270">
    <property type="term" value="F:zinc ion binding"/>
    <property type="evidence" value="ECO:0007669"/>
    <property type="project" value="UniProtKB-KW"/>
</dbReference>
<dbReference type="InterPro" id="IPR011011">
    <property type="entry name" value="Znf_FYVE_PHD"/>
</dbReference>
<dbReference type="RefSeq" id="XP_017017900.1">
    <property type="nucleotide sequence ID" value="XM_017162411.3"/>
</dbReference>
<evidence type="ECO:0000313" key="10">
    <source>
        <dbReference type="RefSeq" id="XP_017017900.1"/>
    </source>
</evidence>
<dbReference type="Gene3D" id="3.40.50.10810">
    <property type="entry name" value="Tandem AAA-ATPase domain"/>
    <property type="match status" value="2"/>
</dbReference>
<evidence type="ECO:0000256" key="4">
    <source>
        <dbReference type="ARBA" id="ARBA00022833"/>
    </source>
</evidence>
<evidence type="ECO:0000256" key="5">
    <source>
        <dbReference type="PROSITE-ProRule" id="PRU00175"/>
    </source>
</evidence>
<feature type="domain" description="RING-type" evidence="7">
    <location>
        <begin position="1040"/>
        <end position="1084"/>
    </location>
</feature>
<name>A0A6P4HQT2_DROKI</name>
<organism evidence="9 10">
    <name type="scientific">Drosophila kikkawai</name>
    <name type="common">Fruit fly</name>
    <dbReference type="NCBI Taxonomy" id="30033"/>
    <lineage>
        <taxon>Eukaryota</taxon>
        <taxon>Metazoa</taxon>
        <taxon>Ecdysozoa</taxon>
        <taxon>Arthropoda</taxon>
        <taxon>Hexapoda</taxon>
        <taxon>Insecta</taxon>
        <taxon>Pterygota</taxon>
        <taxon>Neoptera</taxon>
        <taxon>Endopterygota</taxon>
        <taxon>Diptera</taxon>
        <taxon>Brachycera</taxon>
        <taxon>Muscomorpha</taxon>
        <taxon>Ephydroidea</taxon>
        <taxon>Drosophilidae</taxon>
        <taxon>Drosophila</taxon>
        <taxon>Sophophora</taxon>
    </lineage>
</organism>
<dbReference type="SMART" id="SM00028">
    <property type="entry name" value="TPR"/>
    <property type="match status" value="1"/>
</dbReference>
<evidence type="ECO:0000256" key="2">
    <source>
        <dbReference type="ARBA" id="ARBA00022771"/>
    </source>
</evidence>
<dbReference type="AlphaFoldDB" id="A0A6P4HQT2"/>
<gene>
    <name evidence="10" type="primary">LOC108071628</name>
</gene>
<dbReference type="InterPro" id="IPR000330">
    <property type="entry name" value="SNF2_N"/>
</dbReference>
<dbReference type="InterPro" id="IPR027417">
    <property type="entry name" value="P-loop_NTPase"/>
</dbReference>
<dbReference type="Pfam" id="PF13920">
    <property type="entry name" value="zf-C3HC4_3"/>
    <property type="match status" value="1"/>
</dbReference>
<dbReference type="Pfam" id="PF21325">
    <property type="entry name" value="SHPRH_helical-1st"/>
    <property type="match status" value="1"/>
</dbReference>
<dbReference type="GO" id="GO:0006974">
    <property type="term" value="P:DNA damage response"/>
    <property type="evidence" value="ECO:0007669"/>
    <property type="project" value="TreeGrafter"/>
</dbReference>
<dbReference type="InterPro" id="IPR017907">
    <property type="entry name" value="Znf_RING_CS"/>
</dbReference>
<keyword evidence="4" id="KW-0862">Zinc</keyword>
<dbReference type="GO" id="GO:0005634">
    <property type="term" value="C:nucleus"/>
    <property type="evidence" value="ECO:0007669"/>
    <property type="project" value="TreeGrafter"/>
</dbReference>
<dbReference type="PROSITE" id="PS00518">
    <property type="entry name" value="ZF_RING_1"/>
    <property type="match status" value="1"/>
</dbReference>
<evidence type="ECO:0000256" key="6">
    <source>
        <dbReference type="PROSITE-ProRule" id="PRU00339"/>
    </source>
</evidence>
<dbReference type="GeneID" id="108071628"/>
<dbReference type="GO" id="GO:0016787">
    <property type="term" value="F:hydrolase activity"/>
    <property type="evidence" value="ECO:0007669"/>
    <property type="project" value="UniProtKB-KW"/>
</dbReference>
<dbReference type="SUPFAM" id="SSF57903">
    <property type="entry name" value="FYVE/PHD zinc finger"/>
    <property type="match status" value="1"/>
</dbReference>
<accession>A0A6P4HQT2</accession>
<dbReference type="InterPro" id="IPR001650">
    <property type="entry name" value="Helicase_C-like"/>
</dbReference>
<dbReference type="GO" id="GO:0061630">
    <property type="term" value="F:ubiquitin protein ligase activity"/>
    <property type="evidence" value="ECO:0007669"/>
    <property type="project" value="TreeGrafter"/>
</dbReference>
<dbReference type="Gene3D" id="3.30.40.10">
    <property type="entry name" value="Zinc/RING finger domain, C3HC4 (zinc finger)"/>
    <property type="match status" value="2"/>
</dbReference>
<dbReference type="PROSITE" id="PS50005">
    <property type="entry name" value="TPR"/>
    <property type="match status" value="1"/>
</dbReference>
<dbReference type="InterPro" id="IPR052583">
    <property type="entry name" value="ATP-helicase/E3_Ub-Ligase"/>
</dbReference>
<evidence type="ECO:0000256" key="3">
    <source>
        <dbReference type="ARBA" id="ARBA00022801"/>
    </source>
</evidence>
<dbReference type="FunFam" id="3.40.50.300:FF:002282">
    <property type="entry name" value="Uncharacterized protein, isoform A"/>
    <property type="match status" value="1"/>
</dbReference>
<dbReference type="GO" id="GO:0000209">
    <property type="term" value="P:protein polyubiquitination"/>
    <property type="evidence" value="ECO:0007669"/>
    <property type="project" value="TreeGrafter"/>
</dbReference>
<dbReference type="CDD" id="cd18793">
    <property type="entry name" value="SF2_C_SNF"/>
    <property type="match status" value="1"/>
</dbReference>
<dbReference type="SMART" id="SM00487">
    <property type="entry name" value="DEXDc"/>
    <property type="match status" value="1"/>
</dbReference>